<comment type="caution">
    <text evidence="1">The sequence shown here is derived from an EMBL/GenBank/DDBJ whole genome shotgun (WGS) entry which is preliminary data.</text>
</comment>
<sequence>MRILFLGLVWPEPTSSAAGWRILHLIKLFRALGEVYFVSAATKTIYSADLKSLGVHESVTQLNDSSFDEYIKTLNPDIVIFDRFMVEEQYGWRVSEHCPNALRILDTEDLHFVRQARQEAFKKNQKIDYYTTTAKRELAAILRSDISLIISDTEMNLLQDVFDIPQEKIFYLPFQEDKVTQSDIEALPPLADRNDFVFIGNFNHEPNWRTVEILKKDIWPILRKKCPKSELHIYGSYPSQKVFQLHNVQEKFIIKGRAEIARDTLANYRVLVAPIAFGAGAKGKFLDAMAAGLPSVTTAIGAESMVKSEWSGFIEDDMTQFIERCSQLYMQDELWLDKQKIGFSLFNTYFADESYSIRFIQRIKDDLSQVAHLRRKNFIGEILQHQQLHATKYMSMWIEEKNKKAH</sequence>
<name>A0A4R3VRY2_9SPHI</name>
<dbReference type="RefSeq" id="WP_132778087.1">
    <property type="nucleotide sequence ID" value="NZ_SMBZ01000028.1"/>
</dbReference>
<proteinExistence type="predicted"/>
<accession>A0A4R3VRY2</accession>
<dbReference type="Pfam" id="PF13692">
    <property type="entry name" value="Glyco_trans_1_4"/>
    <property type="match status" value="1"/>
</dbReference>
<dbReference type="GO" id="GO:0016740">
    <property type="term" value="F:transferase activity"/>
    <property type="evidence" value="ECO:0007669"/>
    <property type="project" value="UniProtKB-KW"/>
</dbReference>
<dbReference type="EMBL" id="SMBZ01000028">
    <property type="protein sequence ID" value="TCV11397.1"/>
    <property type="molecule type" value="Genomic_DNA"/>
</dbReference>
<evidence type="ECO:0000313" key="2">
    <source>
        <dbReference type="Proteomes" id="UP000295197"/>
    </source>
</evidence>
<evidence type="ECO:0000313" key="1">
    <source>
        <dbReference type="EMBL" id="TCV11397.1"/>
    </source>
</evidence>
<keyword evidence="2" id="KW-1185">Reference proteome</keyword>
<reference evidence="1 2" key="1">
    <citation type="submission" date="2019-03" db="EMBL/GenBank/DDBJ databases">
        <title>Genomic Encyclopedia of Type Strains, Phase IV (KMG-IV): sequencing the most valuable type-strain genomes for metagenomic binning, comparative biology and taxonomic classification.</title>
        <authorList>
            <person name="Goeker M."/>
        </authorList>
    </citation>
    <scope>NUCLEOTIDE SEQUENCE [LARGE SCALE GENOMIC DNA]</scope>
    <source>
        <strain evidence="1 2">DSM 22362</strain>
    </source>
</reference>
<protein>
    <submittedName>
        <fullName evidence="1">Glycosyltransferase involved in cell wall biosynthesis</fullName>
    </submittedName>
</protein>
<keyword evidence="1" id="KW-0808">Transferase</keyword>
<dbReference type="SUPFAM" id="SSF53756">
    <property type="entry name" value="UDP-Glycosyltransferase/glycogen phosphorylase"/>
    <property type="match status" value="1"/>
</dbReference>
<organism evidence="1 2">
    <name type="scientific">Sphingobacterium alimentarium</name>
    <dbReference type="NCBI Taxonomy" id="797292"/>
    <lineage>
        <taxon>Bacteria</taxon>
        <taxon>Pseudomonadati</taxon>
        <taxon>Bacteroidota</taxon>
        <taxon>Sphingobacteriia</taxon>
        <taxon>Sphingobacteriales</taxon>
        <taxon>Sphingobacteriaceae</taxon>
        <taxon>Sphingobacterium</taxon>
    </lineage>
</organism>
<gene>
    <name evidence="1" type="ORF">EDC17_102832</name>
</gene>
<dbReference type="Gene3D" id="3.40.50.2000">
    <property type="entry name" value="Glycogen Phosphorylase B"/>
    <property type="match status" value="1"/>
</dbReference>
<dbReference type="PANTHER" id="PTHR12526:SF584">
    <property type="entry name" value="GLYCOSYLTRANSFERASE"/>
    <property type="match status" value="1"/>
</dbReference>
<dbReference type="PANTHER" id="PTHR12526">
    <property type="entry name" value="GLYCOSYLTRANSFERASE"/>
    <property type="match status" value="1"/>
</dbReference>
<dbReference type="Proteomes" id="UP000295197">
    <property type="component" value="Unassembled WGS sequence"/>
</dbReference>
<dbReference type="OrthoDB" id="9807209at2"/>
<dbReference type="AlphaFoldDB" id="A0A4R3VRY2"/>